<evidence type="ECO:0000256" key="1">
    <source>
        <dbReference type="ARBA" id="ARBA00004196"/>
    </source>
</evidence>
<evidence type="ECO:0000256" key="4">
    <source>
        <dbReference type="RuleBase" id="RU003744"/>
    </source>
</evidence>
<name>A0A6P0H5F2_9ACTN</name>
<dbReference type="Proteomes" id="UP000471152">
    <property type="component" value="Unassembled WGS sequence"/>
</dbReference>
<dbReference type="AlphaFoldDB" id="A0A6P0H5F2"/>
<comment type="similarity">
    <text evidence="2 4">Belongs to the bacterial solute-binding protein 3 family.</text>
</comment>
<evidence type="ECO:0000313" key="8">
    <source>
        <dbReference type="EMBL" id="NEN49926.1"/>
    </source>
</evidence>
<organism evidence="8 10">
    <name type="scientific">Modestobacter muralis</name>
    <dbReference type="NCBI Taxonomy" id="1608614"/>
    <lineage>
        <taxon>Bacteria</taxon>
        <taxon>Bacillati</taxon>
        <taxon>Actinomycetota</taxon>
        <taxon>Actinomycetes</taxon>
        <taxon>Geodermatophilales</taxon>
        <taxon>Geodermatophilaceae</taxon>
        <taxon>Modestobacter</taxon>
    </lineage>
</organism>
<gene>
    <name evidence="8" type="ORF">G3R41_03065</name>
    <name evidence="7" type="ORF">GCU67_03065</name>
</gene>
<dbReference type="PROSITE" id="PS01039">
    <property type="entry name" value="SBP_BACTERIAL_3"/>
    <property type="match status" value="1"/>
</dbReference>
<evidence type="ECO:0000259" key="6">
    <source>
        <dbReference type="SMART" id="SM00062"/>
    </source>
</evidence>
<dbReference type="InterPro" id="IPR001638">
    <property type="entry name" value="Solute-binding_3/MltF_N"/>
</dbReference>
<feature type="chain" id="PRO_5038312559" evidence="5">
    <location>
        <begin position="25"/>
        <end position="263"/>
    </location>
</feature>
<evidence type="ECO:0000256" key="2">
    <source>
        <dbReference type="ARBA" id="ARBA00010333"/>
    </source>
</evidence>
<dbReference type="CDD" id="cd13711">
    <property type="entry name" value="PBP2_Ngo0372_TcyA"/>
    <property type="match status" value="1"/>
</dbReference>
<dbReference type="GO" id="GO:0030313">
    <property type="term" value="C:cell envelope"/>
    <property type="evidence" value="ECO:0007669"/>
    <property type="project" value="UniProtKB-SubCell"/>
</dbReference>
<keyword evidence="9" id="KW-1185">Reference proteome</keyword>
<feature type="signal peptide" evidence="5">
    <location>
        <begin position="1"/>
        <end position="24"/>
    </location>
</feature>
<reference evidence="8 10" key="2">
    <citation type="submission" date="2020-02" db="EMBL/GenBank/DDBJ databases">
        <title>The WGS of Modestobacter muralis DSM 100205.</title>
        <authorList>
            <person name="Jiang Z."/>
        </authorList>
    </citation>
    <scope>NUCLEOTIDE SEQUENCE [LARGE SCALE GENOMIC DNA]</scope>
    <source>
        <strain evidence="8 10">DSM 100205</strain>
    </source>
</reference>
<feature type="domain" description="Solute-binding protein family 3/N-terminal" evidence="6">
    <location>
        <begin position="38"/>
        <end position="259"/>
    </location>
</feature>
<dbReference type="SMART" id="SM00062">
    <property type="entry name" value="PBPb"/>
    <property type="match status" value="1"/>
</dbReference>
<keyword evidence="3 5" id="KW-0732">Signal</keyword>
<dbReference type="Gene3D" id="3.40.190.10">
    <property type="entry name" value="Periplasmic binding protein-like II"/>
    <property type="match status" value="2"/>
</dbReference>
<dbReference type="InterPro" id="IPR018313">
    <property type="entry name" value="SBP_3_CS"/>
</dbReference>
<dbReference type="Proteomes" id="UP000468828">
    <property type="component" value="Unassembled WGS sequence"/>
</dbReference>
<proteinExistence type="inferred from homology"/>
<comment type="caution">
    <text evidence="8">The sequence shown here is derived from an EMBL/GenBank/DDBJ whole genome shotgun (WGS) entry which is preliminary data.</text>
</comment>
<evidence type="ECO:0000313" key="10">
    <source>
        <dbReference type="Proteomes" id="UP000471152"/>
    </source>
</evidence>
<evidence type="ECO:0000313" key="7">
    <source>
        <dbReference type="EMBL" id="NEK93159.1"/>
    </source>
</evidence>
<dbReference type="RefSeq" id="WP_163609615.1">
    <property type="nucleotide sequence ID" value="NZ_JAAGWB010000010.1"/>
</dbReference>
<evidence type="ECO:0000313" key="9">
    <source>
        <dbReference type="Proteomes" id="UP000468828"/>
    </source>
</evidence>
<evidence type="ECO:0000256" key="5">
    <source>
        <dbReference type="SAM" id="SignalP"/>
    </source>
</evidence>
<dbReference type="Pfam" id="PF00497">
    <property type="entry name" value="SBP_bac_3"/>
    <property type="match status" value="1"/>
</dbReference>
<dbReference type="PROSITE" id="PS51257">
    <property type="entry name" value="PROKAR_LIPOPROTEIN"/>
    <property type="match status" value="1"/>
</dbReference>
<accession>A0A6P0H5F2</accession>
<dbReference type="PANTHER" id="PTHR35936:SF19">
    <property type="entry name" value="AMINO-ACID-BINDING PROTEIN YXEM-RELATED"/>
    <property type="match status" value="1"/>
</dbReference>
<dbReference type="SUPFAM" id="SSF53850">
    <property type="entry name" value="Periplasmic binding protein-like II"/>
    <property type="match status" value="1"/>
</dbReference>
<reference evidence="7 9" key="1">
    <citation type="submission" date="2020-01" db="EMBL/GenBank/DDBJ databases">
        <title>the WGS Modestobacter muralis CPCC 204518.</title>
        <authorList>
            <person name="Jiang Z."/>
        </authorList>
    </citation>
    <scope>NUCLEOTIDE SEQUENCE [LARGE SCALE GENOMIC DNA]</scope>
    <source>
        <strain evidence="7 9">DSM 100205</strain>
    </source>
</reference>
<evidence type="ECO:0000256" key="3">
    <source>
        <dbReference type="ARBA" id="ARBA00022729"/>
    </source>
</evidence>
<sequence length="263" mass="27884">MRTRLTLTAALATALLLSSCGGDSDDAGSASGGGSGEVLRVATEGTYAPFSFHDPANGNELTGYDVEVAKAVGEKLGMEVEFSETQFDSIFAGLEASRYDVIANQIGVNPEREAKYLFSTPYTYSNGVVITRADDTSVSSLADIAGKTSAQSTTSNFAEVATGAGAKIEAVEGFTQAITLLKQSRVDVTVNDSLAFLEYQKSTGDQDVKVAAEIDDDSQSALLFRKDETELQTKVDGALDELRTEGTLTQISEKYFGEDVSQE</sequence>
<dbReference type="EMBL" id="JAAGWB010000010">
    <property type="protein sequence ID" value="NEN49926.1"/>
    <property type="molecule type" value="Genomic_DNA"/>
</dbReference>
<dbReference type="PANTHER" id="PTHR35936">
    <property type="entry name" value="MEMBRANE-BOUND LYTIC MUREIN TRANSGLYCOSYLASE F"/>
    <property type="match status" value="1"/>
</dbReference>
<dbReference type="EMBL" id="JAAGWH010000010">
    <property type="protein sequence ID" value="NEK93159.1"/>
    <property type="molecule type" value="Genomic_DNA"/>
</dbReference>
<comment type="subcellular location">
    <subcellularLocation>
        <location evidence="1">Cell envelope</location>
    </subcellularLocation>
</comment>
<protein>
    <submittedName>
        <fullName evidence="8">Amino acid ABC transporter substrate-binding protein</fullName>
    </submittedName>
</protein>